<dbReference type="InterPro" id="IPR028082">
    <property type="entry name" value="Peripla_BP_I"/>
</dbReference>
<evidence type="ECO:0000313" key="5">
    <source>
        <dbReference type="EMBL" id="ABG33141.1"/>
    </source>
</evidence>
<dbReference type="RefSeq" id="WP_011569754.1">
    <property type="nucleotide sequence ID" value="NC_008209.1"/>
</dbReference>
<proteinExistence type="inferred from homology"/>
<sequence length="336" mass="35327">MSKLVRRITGHYGATGIGTIATFCLALTLSVTALPPSAAAQAHKVFCALVPHFKDEYWLSVGFGLEQEAQRNNTDILFFEAGGYGDPAVQIDQLETCVTRGVDAILIGAVASDHNGLTEAIERAARDVPVFGLVNAVHSDALAGRVGVDWRDMGYLLGQHLSTLHPAGSPAQTAVLVTGPAGSGWTGPLEAGLREGLARSSVTILDVLGADTGLRHQLALSEQALERHPGANYLIGSAPAIEAALGLLATRPHRDKPVLVATYVNHTVKRGLMNASVLAASFDDPMVQARMAIKMAASAPARSAQTLGPKVVVLTNSDDNLTEVRMSPADYFPALQ</sequence>
<dbReference type="PANTHER" id="PTHR46847:SF1">
    <property type="entry name" value="D-ALLOSE-BINDING PERIPLASMIC PROTEIN-RELATED"/>
    <property type="match status" value="1"/>
</dbReference>
<dbReference type="Pfam" id="PF13407">
    <property type="entry name" value="Peripla_BP_4"/>
    <property type="match status" value="1"/>
</dbReference>
<keyword evidence="3" id="KW-0732">Signal</keyword>
<dbReference type="NCBIfam" id="NF008185">
    <property type="entry name" value="PRK10936.1"/>
    <property type="match status" value="1"/>
</dbReference>
<feature type="domain" description="Periplasmic binding protein" evidence="4">
    <location>
        <begin position="49"/>
        <end position="298"/>
    </location>
</feature>
<dbReference type="HOGENOM" id="CLU_053104_0_0_5"/>
<dbReference type="KEGG" id="rde:RD1_3668"/>
<evidence type="ECO:0000256" key="1">
    <source>
        <dbReference type="ARBA" id="ARBA00004196"/>
    </source>
</evidence>
<dbReference type="eggNOG" id="COG1879">
    <property type="taxonomic scope" value="Bacteria"/>
</dbReference>
<reference evidence="5 6" key="1">
    <citation type="journal article" date="2007" name="J. Bacteriol.">
        <title>The complete genome sequence of Roseobacter denitrificans reveals a mixotrophic rather than photosynthetic metabolism.</title>
        <authorList>
            <person name="Swingley W.D."/>
            <person name="Sadekar S."/>
            <person name="Mastrian S.D."/>
            <person name="Matthies H.J."/>
            <person name="Hao J."/>
            <person name="Ramos H."/>
            <person name="Acharya C.R."/>
            <person name="Conrad A.L."/>
            <person name="Taylor H.L."/>
            <person name="Dejesa L.C."/>
            <person name="Shah M.K."/>
            <person name="O'huallachain M.E."/>
            <person name="Lince M.T."/>
            <person name="Blankenship R.E."/>
            <person name="Beatty J.T."/>
            <person name="Touchman J.W."/>
        </authorList>
    </citation>
    <scope>NUCLEOTIDE SEQUENCE [LARGE SCALE GENOMIC DNA]</scope>
    <source>
        <strain evidence="6">ATCC 33942 / OCh 114</strain>
    </source>
</reference>
<dbReference type="PANTHER" id="PTHR46847">
    <property type="entry name" value="D-ALLOSE-BINDING PERIPLASMIC PROTEIN-RELATED"/>
    <property type="match status" value="1"/>
</dbReference>
<evidence type="ECO:0000259" key="4">
    <source>
        <dbReference type="Pfam" id="PF13407"/>
    </source>
</evidence>
<dbReference type="SUPFAM" id="SSF53822">
    <property type="entry name" value="Periplasmic binding protein-like I"/>
    <property type="match status" value="1"/>
</dbReference>
<dbReference type="EMBL" id="CP000362">
    <property type="protein sequence ID" value="ABG33141.1"/>
    <property type="molecule type" value="Genomic_DNA"/>
</dbReference>
<dbReference type="GO" id="GO:0030313">
    <property type="term" value="C:cell envelope"/>
    <property type="evidence" value="ECO:0007669"/>
    <property type="project" value="UniProtKB-SubCell"/>
</dbReference>
<name>Q162F2_ROSDO</name>
<comment type="similarity">
    <text evidence="2">Belongs to the bacterial solute-binding protein 2 family.</text>
</comment>
<evidence type="ECO:0000256" key="2">
    <source>
        <dbReference type="ARBA" id="ARBA00007639"/>
    </source>
</evidence>
<keyword evidence="6" id="KW-1185">Reference proteome</keyword>
<gene>
    <name evidence="5" type="primary">torT</name>
    <name evidence="5" type="ordered locus">RD1_3668</name>
</gene>
<organism evidence="5 6">
    <name type="scientific">Roseobacter denitrificans (strain ATCC 33942 / OCh 114)</name>
    <name type="common">Erythrobacter sp. (strain OCh 114)</name>
    <name type="synonym">Roseobacter denitrificans</name>
    <dbReference type="NCBI Taxonomy" id="375451"/>
    <lineage>
        <taxon>Bacteria</taxon>
        <taxon>Pseudomonadati</taxon>
        <taxon>Pseudomonadota</taxon>
        <taxon>Alphaproteobacteria</taxon>
        <taxon>Rhodobacterales</taxon>
        <taxon>Roseobacteraceae</taxon>
        <taxon>Roseobacter</taxon>
    </lineage>
</organism>
<dbReference type="STRING" id="375451.RD1_3668"/>
<dbReference type="Gene3D" id="3.40.50.2300">
    <property type="match status" value="2"/>
</dbReference>
<accession>Q162F2</accession>
<comment type="subcellular location">
    <subcellularLocation>
        <location evidence="1">Cell envelope</location>
    </subcellularLocation>
</comment>
<protein>
    <submittedName>
        <fullName evidence="5">Periplasmic protein TorT</fullName>
    </submittedName>
</protein>
<dbReference type="AlphaFoldDB" id="Q162F2"/>
<dbReference type="Proteomes" id="UP000007029">
    <property type="component" value="Chromosome"/>
</dbReference>
<evidence type="ECO:0000256" key="3">
    <source>
        <dbReference type="ARBA" id="ARBA00022729"/>
    </source>
</evidence>
<dbReference type="GO" id="GO:0030246">
    <property type="term" value="F:carbohydrate binding"/>
    <property type="evidence" value="ECO:0007669"/>
    <property type="project" value="UniProtKB-ARBA"/>
</dbReference>
<dbReference type="CDD" id="cd06306">
    <property type="entry name" value="PBP1_TorT-like"/>
    <property type="match status" value="1"/>
</dbReference>
<evidence type="ECO:0000313" key="6">
    <source>
        <dbReference type="Proteomes" id="UP000007029"/>
    </source>
</evidence>
<dbReference type="InterPro" id="IPR025997">
    <property type="entry name" value="SBP_2_dom"/>
</dbReference>